<dbReference type="Pfam" id="PF13619">
    <property type="entry name" value="KTSC"/>
    <property type="match status" value="1"/>
</dbReference>
<keyword evidence="3" id="KW-1185">Reference proteome</keyword>
<organism evidence="2 3">
    <name type="scientific">Chitinophaga silvisoli</name>
    <dbReference type="NCBI Taxonomy" id="2291814"/>
    <lineage>
        <taxon>Bacteria</taxon>
        <taxon>Pseudomonadati</taxon>
        <taxon>Bacteroidota</taxon>
        <taxon>Chitinophagia</taxon>
        <taxon>Chitinophagales</taxon>
        <taxon>Chitinophagaceae</taxon>
        <taxon>Chitinophaga</taxon>
    </lineage>
</organism>
<dbReference type="EMBL" id="QTJV01000010">
    <property type="protein sequence ID" value="RFM32315.1"/>
    <property type="molecule type" value="Genomic_DNA"/>
</dbReference>
<dbReference type="OrthoDB" id="8450910at2"/>
<evidence type="ECO:0000313" key="2">
    <source>
        <dbReference type="EMBL" id="RFM32315.1"/>
    </source>
</evidence>
<dbReference type="RefSeq" id="WP_116856400.1">
    <property type="nucleotide sequence ID" value="NZ_QTJV01000010.1"/>
</dbReference>
<proteinExistence type="predicted"/>
<gene>
    <name evidence="2" type="ORF">DXN04_26290</name>
</gene>
<sequence>MPSSVIAYMTYDPGAHRLRVHFLSGAIYDYIDVPEEVYLQMKSSKSKGIFLNRKIKGKYAFDKIN</sequence>
<accession>A0A3E1NWL6</accession>
<feature type="domain" description="KTSC" evidence="1">
    <location>
        <begin position="3"/>
        <end position="59"/>
    </location>
</feature>
<evidence type="ECO:0000259" key="1">
    <source>
        <dbReference type="Pfam" id="PF13619"/>
    </source>
</evidence>
<dbReference type="AlphaFoldDB" id="A0A3E1NWL6"/>
<comment type="caution">
    <text evidence="2">The sequence shown here is derived from an EMBL/GenBank/DDBJ whole genome shotgun (WGS) entry which is preliminary data.</text>
</comment>
<evidence type="ECO:0000313" key="3">
    <source>
        <dbReference type="Proteomes" id="UP000261174"/>
    </source>
</evidence>
<dbReference type="Proteomes" id="UP000261174">
    <property type="component" value="Unassembled WGS sequence"/>
</dbReference>
<name>A0A3E1NWL6_9BACT</name>
<dbReference type="InterPro" id="IPR025309">
    <property type="entry name" value="KTSC_dom"/>
</dbReference>
<protein>
    <submittedName>
        <fullName evidence="2">KTSC domain-containing protein</fullName>
    </submittedName>
</protein>
<reference evidence="2 3" key="1">
    <citation type="submission" date="2018-08" db="EMBL/GenBank/DDBJ databases">
        <title>Chitinophaga sp. K20C18050901, a novel bacterium isolated from forest soil.</title>
        <authorList>
            <person name="Wang C."/>
        </authorList>
    </citation>
    <scope>NUCLEOTIDE SEQUENCE [LARGE SCALE GENOMIC DNA]</scope>
    <source>
        <strain evidence="2 3">K20C18050901</strain>
    </source>
</reference>